<dbReference type="AlphaFoldDB" id="A0A0F9PGV1"/>
<gene>
    <name evidence="2" type="ORF">LCGC14_0827780</name>
</gene>
<dbReference type="InterPro" id="IPR027417">
    <property type="entry name" value="P-loop_NTPase"/>
</dbReference>
<evidence type="ECO:0000256" key="1">
    <source>
        <dbReference type="ARBA" id="ARBA00022741"/>
    </source>
</evidence>
<dbReference type="Gene3D" id="3.30.450.30">
    <property type="entry name" value="Dynein light chain 2a, cytoplasmic"/>
    <property type="match status" value="1"/>
</dbReference>
<dbReference type="InterPro" id="IPR001806">
    <property type="entry name" value="Small_GTPase"/>
</dbReference>
<reference evidence="2" key="1">
    <citation type="journal article" date="2015" name="Nature">
        <title>Complex archaea that bridge the gap between prokaryotes and eukaryotes.</title>
        <authorList>
            <person name="Spang A."/>
            <person name="Saw J.H."/>
            <person name="Jorgensen S.L."/>
            <person name="Zaremba-Niedzwiedzka K."/>
            <person name="Martijn J."/>
            <person name="Lind A.E."/>
            <person name="van Eijk R."/>
            <person name="Schleper C."/>
            <person name="Guy L."/>
            <person name="Ettema T.J."/>
        </authorList>
    </citation>
    <scope>NUCLEOTIDE SEQUENCE</scope>
</reference>
<dbReference type="EMBL" id="LAZR01002360">
    <property type="protein sequence ID" value="KKN31060.1"/>
    <property type="molecule type" value="Genomic_DNA"/>
</dbReference>
<evidence type="ECO:0008006" key="3">
    <source>
        <dbReference type="Google" id="ProtNLM"/>
    </source>
</evidence>
<dbReference type="PROSITE" id="PS51419">
    <property type="entry name" value="RAB"/>
    <property type="match status" value="1"/>
</dbReference>
<protein>
    <recommendedName>
        <fullName evidence="3">GTP-binding protein</fullName>
    </recommendedName>
</protein>
<dbReference type="Pfam" id="PF00071">
    <property type="entry name" value="Ras"/>
    <property type="match status" value="1"/>
</dbReference>
<dbReference type="PROSITE" id="PS51421">
    <property type="entry name" value="RAS"/>
    <property type="match status" value="1"/>
</dbReference>
<organism evidence="2">
    <name type="scientific">marine sediment metagenome</name>
    <dbReference type="NCBI Taxonomy" id="412755"/>
    <lineage>
        <taxon>unclassified sequences</taxon>
        <taxon>metagenomes</taxon>
        <taxon>ecological metagenomes</taxon>
    </lineage>
</organism>
<dbReference type="InterPro" id="IPR005225">
    <property type="entry name" value="Small_GTP-bd"/>
</dbReference>
<dbReference type="FunFam" id="3.40.50.300:FF:001447">
    <property type="entry name" value="Ras-related protein Rab-1B"/>
    <property type="match status" value="1"/>
</dbReference>
<dbReference type="SUPFAM" id="SSF52540">
    <property type="entry name" value="P-loop containing nucleoside triphosphate hydrolases"/>
    <property type="match status" value="1"/>
</dbReference>
<keyword evidence="1" id="KW-0547">Nucleotide-binding</keyword>
<dbReference type="SMART" id="SM00173">
    <property type="entry name" value="RAS"/>
    <property type="match status" value="1"/>
</dbReference>
<dbReference type="SMART" id="SM00174">
    <property type="entry name" value="RHO"/>
    <property type="match status" value="1"/>
</dbReference>
<dbReference type="SMART" id="SM00175">
    <property type="entry name" value="RAB"/>
    <property type="match status" value="1"/>
</dbReference>
<dbReference type="PANTHER" id="PTHR47978">
    <property type="match status" value="1"/>
</dbReference>
<evidence type="ECO:0000313" key="2">
    <source>
        <dbReference type="EMBL" id="KKN31060.1"/>
    </source>
</evidence>
<accession>A0A0F9PGV1</accession>
<dbReference type="GO" id="GO:0005525">
    <property type="term" value="F:GTP binding"/>
    <property type="evidence" value="ECO:0007669"/>
    <property type="project" value="InterPro"/>
</dbReference>
<name>A0A0F9PGV1_9ZZZZ</name>
<dbReference type="Gene3D" id="3.40.50.300">
    <property type="entry name" value="P-loop containing nucleotide triphosphate hydrolases"/>
    <property type="match status" value="1"/>
</dbReference>
<dbReference type="CDD" id="cd00154">
    <property type="entry name" value="Rab"/>
    <property type="match status" value="1"/>
</dbReference>
<comment type="caution">
    <text evidence="2">The sequence shown here is derived from an EMBL/GenBank/DDBJ whole genome shotgun (WGS) entry which is preliminary data.</text>
</comment>
<dbReference type="GO" id="GO:0003924">
    <property type="term" value="F:GTPase activity"/>
    <property type="evidence" value="ECO:0007669"/>
    <property type="project" value="InterPro"/>
</dbReference>
<dbReference type="PROSITE" id="PS51420">
    <property type="entry name" value="RHO"/>
    <property type="match status" value="1"/>
</dbReference>
<proteinExistence type="predicted"/>
<dbReference type="NCBIfam" id="TIGR00231">
    <property type="entry name" value="small_GTP"/>
    <property type="match status" value="1"/>
</dbReference>
<dbReference type="PRINTS" id="PR00449">
    <property type="entry name" value="RASTRNSFRMNG"/>
</dbReference>
<dbReference type="SMART" id="SM00176">
    <property type="entry name" value="RAN"/>
    <property type="match status" value="1"/>
</dbReference>
<dbReference type="SUPFAM" id="SSF103196">
    <property type="entry name" value="Roadblock/LC7 domain"/>
    <property type="match status" value="1"/>
</dbReference>
<sequence length="518" mass="59852">MLQKNKIFRELFSKFLEINQTVEAVIVSDSEGLIIAGDKRVDVDIELVSVLTSIVNPVLERMRHEFSFKQFGNASFDTEDHRLLFISIDEERILSLILNSMASIEKLSPYGLFLAEKTAQILAADEGDTIQITVPNFEYEAENVQRMKNQLYQMDLGIRGDYRFKFVILGDHEVGKTSIIRRFVENVFTEDYRATIGLNVLTHTFEFFGNEVGVTLFDLGAQKYFRRFRKVYYTGAQAAFIVFDLTLRESFDNIINWYTELKEFISDEEIPIVLVGNKSDLKDNRQVYYQEGVKLVNTLSEKESIQLSYIETSALTGENIEDAFNLISYHYVMKSKEIEDERRGNLLYGIISSILKKKIVLTISFITEESIWSPGLQIFSKIKNLGARSLVREYDDEQVYQYSNGLIIKQHFYSAADDISTSDGVFCIFDARNKGHVDPHWKEIIINIIDNAKENGVVLIGIRSLESSSWSQVLEEINVDDHLKEKNLNLFFFRISPDFRLDIFDQLKSMLSDIDEKY</sequence>